<dbReference type="Proteomes" id="UP000004671">
    <property type="component" value="Chromosome"/>
</dbReference>
<dbReference type="InterPro" id="IPR049712">
    <property type="entry name" value="Poly_export"/>
</dbReference>
<name>H1XPL6_CALAY</name>
<dbReference type="eggNOG" id="COG1596">
    <property type="taxonomic scope" value="Bacteria"/>
</dbReference>
<feature type="domain" description="SLBB" evidence="2">
    <location>
        <begin position="51"/>
        <end position="133"/>
    </location>
</feature>
<evidence type="ECO:0000313" key="5">
    <source>
        <dbReference type="Proteomes" id="UP000004671"/>
    </source>
</evidence>
<dbReference type="InParanoid" id="H1XPL6"/>
<dbReference type="Gene3D" id="3.10.560.10">
    <property type="entry name" value="Outer membrane lipoprotein wza domain like"/>
    <property type="match status" value="1"/>
</dbReference>
<dbReference type="GO" id="GO:0015159">
    <property type="term" value="F:polysaccharide transmembrane transporter activity"/>
    <property type="evidence" value="ECO:0007669"/>
    <property type="project" value="InterPro"/>
</dbReference>
<reference evidence="4 5" key="1">
    <citation type="submission" date="2011-09" db="EMBL/GenBank/DDBJ databases">
        <title>The permanent draft genome of Caldithrix abyssi DSM 13497.</title>
        <authorList>
            <consortium name="US DOE Joint Genome Institute (JGI-PGF)"/>
            <person name="Lucas S."/>
            <person name="Han J."/>
            <person name="Lapidus A."/>
            <person name="Bruce D."/>
            <person name="Goodwin L."/>
            <person name="Pitluck S."/>
            <person name="Peters L."/>
            <person name="Kyrpides N."/>
            <person name="Mavromatis K."/>
            <person name="Ivanova N."/>
            <person name="Mikhailova N."/>
            <person name="Chertkov O."/>
            <person name="Detter J.C."/>
            <person name="Tapia R."/>
            <person name="Han C."/>
            <person name="Land M."/>
            <person name="Hauser L."/>
            <person name="Markowitz V."/>
            <person name="Cheng J.-F."/>
            <person name="Hugenholtz P."/>
            <person name="Woyke T."/>
            <person name="Wu D."/>
            <person name="Spring S."/>
            <person name="Brambilla E."/>
            <person name="Klenk H.-P."/>
            <person name="Eisen J.A."/>
        </authorList>
    </citation>
    <scope>NUCLEOTIDE SEQUENCE [LARGE SCALE GENOMIC DNA]</scope>
    <source>
        <strain evidence="4 5">DSM 13497</strain>
    </source>
</reference>
<feature type="signal peptide" evidence="1">
    <location>
        <begin position="1"/>
        <end position="20"/>
    </location>
</feature>
<dbReference type="PANTHER" id="PTHR33619">
    <property type="entry name" value="POLYSACCHARIDE EXPORT PROTEIN GFCE-RELATED"/>
    <property type="match status" value="1"/>
</dbReference>
<dbReference type="PANTHER" id="PTHR33619:SF3">
    <property type="entry name" value="POLYSACCHARIDE EXPORT PROTEIN GFCE-RELATED"/>
    <property type="match status" value="1"/>
</dbReference>
<evidence type="ECO:0000259" key="2">
    <source>
        <dbReference type="Pfam" id="PF22461"/>
    </source>
</evidence>
<evidence type="ECO:0000313" key="4">
    <source>
        <dbReference type="EMBL" id="EHO39937.1"/>
    </source>
</evidence>
<proteinExistence type="predicted"/>
<keyword evidence="5" id="KW-1185">Reference proteome</keyword>
<dbReference type="InterPro" id="IPR054765">
    <property type="entry name" value="SLBB_dom"/>
</dbReference>
<dbReference type="HOGENOM" id="CLU_128636_0_0_0"/>
<dbReference type="EMBL" id="CM001402">
    <property type="protein sequence ID" value="EHO39937.1"/>
    <property type="molecule type" value="Genomic_DNA"/>
</dbReference>
<feature type="chain" id="PRO_5009695204" evidence="1">
    <location>
        <begin position="21"/>
        <end position="165"/>
    </location>
</feature>
<reference evidence="3 6" key="2">
    <citation type="submission" date="2016-11" db="EMBL/GenBank/DDBJ databases">
        <title>Genomic analysis of Caldithrix abyssi and proposal of a novel bacterial phylum Caldithrichaeota.</title>
        <authorList>
            <person name="Kublanov I."/>
            <person name="Sigalova O."/>
            <person name="Gavrilov S."/>
            <person name="Lebedinsky A."/>
            <person name="Ivanova N."/>
            <person name="Daum C."/>
            <person name="Reddy T."/>
            <person name="Klenk H.P."/>
            <person name="Goker M."/>
            <person name="Reva O."/>
            <person name="Miroshnichenko M."/>
            <person name="Kyprides N."/>
            <person name="Woyke T."/>
            <person name="Gelfand M."/>
        </authorList>
    </citation>
    <scope>NUCLEOTIDE SEQUENCE [LARGE SCALE GENOMIC DNA]</scope>
    <source>
        <strain evidence="3 6">LF13</strain>
    </source>
</reference>
<dbReference type="PaxDb" id="880073-Calab_0291"/>
<dbReference type="EMBL" id="CP018099">
    <property type="protein sequence ID" value="APF19841.1"/>
    <property type="molecule type" value="Genomic_DNA"/>
</dbReference>
<dbReference type="Proteomes" id="UP000183868">
    <property type="component" value="Chromosome"/>
</dbReference>
<dbReference type="KEGG" id="caby:Cabys_3093"/>
<evidence type="ECO:0000313" key="6">
    <source>
        <dbReference type="Proteomes" id="UP000183868"/>
    </source>
</evidence>
<organism evidence="4 5">
    <name type="scientific">Caldithrix abyssi DSM 13497</name>
    <dbReference type="NCBI Taxonomy" id="880073"/>
    <lineage>
        <taxon>Bacteria</taxon>
        <taxon>Pseudomonadati</taxon>
        <taxon>Calditrichota</taxon>
        <taxon>Calditrichia</taxon>
        <taxon>Calditrichales</taxon>
        <taxon>Calditrichaceae</taxon>
        <taxon>Caldithrix</taxon>
    </lineage>
</organism>
<protein>
    <submittedName>
        <fullName evidence="3">SLBB domain-containing protein</fullName>
    </submittedName>
    <submittedName>
        <fullName evidence="4">Soluble ligand binding domain-containing protein</fullName>
    </submittedName>
</protein>
<keyword evidence="1" id="KW-0732">Signal</keyword>
<dbReference type="Pfam" id="PF22461">
    <property type="entry name" value="SLBB_2"/>
    <property type="match status" value="1"/>
</dbReference>
<dbReference type="STRING" id="880073.Cabys_3093"/>
<dbReference type="AlphaFoldDB" id="H1XPL6"/>
<dbReference type="RefSeq" id="WP_006926836.1">
    <property type="nucleotide sequence ID" value="NZ_CM001402.1"/>
</dbReference>
<accession>H1XPL6</accession>
<evidence type="ECO:0000256" key="1">
    <source>
        <dbReference type="SAM" id="SignalP"/>
    </source>
</evidence>
<gene>
    <name evidence="3" type="ORF">Cabys_3093</name>
    <name evidence="4" type="ORF">Calab_0291</name>
</gene>
<evidence type="ECO:0000313" key="3">
    <source>
        <dbReference type="EMBL" id="APF19841.1"/>
    </source>
</evidence>
<sequence precursor="true">MRKWLFALGLFVMAVGPLFAQTDQMNMAARNMTGKSVNYYYAKPGDITITVSLWGFVQKPGLYEVASSTNLIELLSLAGGPGTYADLDDVQIIRSYKDKNGKTYKKELTINLKKMLSLSEEQIRLQPGDVIYVNHTNWYTIKEAFSLTSSVALLFSAMYYLTRIF</sequence>